<dbReference type="PRINTS" id="PR00344">
    <property type="entry name" value="BCTRLSENSOR"/>
</dbReference>
<dbReference type="NCBIfam" id="TIGR00229">
    <property type="entry name" value="sensory_box"/>
    <property type="match status" value="1"/>
</dbReference>
<feature type="modified residue" description="4-aspartylphosphate" evidence="2">
    <location>
        <position position="1143"/>
    </location>
</feature>
<feature type="compositionally biased region" description="Low complexity" evidence="4">
    <location>
        <begin position="1071"/>
        <end position="1080"/>
    </location>
</feature>
<dbReference type="Gene3D" id="1.10.287.130">
    <property type="match status" value="2"/>
</dbReference>
<dbReference type="InterPro" id="IPR003661">
    <property type="entry name" value="HisK_dim/P_dom"/>
</dbReference>
<evidence type="ECO:0000256" key="3">
    <source>
        <dbReference type="SAM" id="Coils"/>
    </source>
</evidence>
<evidence type="ECO:0000256" key="4">
    <source>
        <dbReference type="SAM" id="MobiDB-lite"/>
    </source>
</evidence>
<name>A0AAJ8LIF1_9TREE</name>
<dbReference type="PROSITE" id="PS50110">
    <property type="entry name" value="RESPONSE_REGULATORY"/>
    <property type="match status" value="2"/>
</dbReference>
<sequence>MLQEGDIDLSRLPRDYLESYPYPAFVLVVPIPPKTNTDESDDFPSPSVDRAPPFTRASHSRLQPFDVVWSNKKWRNLTQGRALLECLSTKAARELGDWISEARDLEEFVEAKSPTGNGSSQTITGFPNFSFAHSLDRRDPSDTPRATLNRSHSGASGARSPLLSPPAGFWEVEKPYEDRAMHSDGVLVSDVESTGLEGVNGDHPGPPTLVLELIRPGKVTLEMTKTTMSVWRSGSSGMQSQMNTHSFAIITTTPRSALIPNGATNDIHNEILSIAPPTEPPIRPSLEHNSSTPKAIPLASSASRSISQPNAATGKSNPQVDGSSNSAHGGVSQSRMDRVGDTVSQPLVFNRDGEVVKPKPKVTGTHPDGTSMDVEVLMETTDWTQTSLGARETWPQSLKTTVGLVLKYPHACCLWWGSDLTLIYNEQYAQTVGKHPHLFGMSGPEAWAEIWAALGPISKVVLSGTPVWKEDDFLLFRQSLKGEQVTHEEYHTWLWVPVVQEDGTVGGLWNATIATTSKVLTERRLAAVREMGQRTSIARTMEEFDAAVIEILTASAKDAPFAALYHVEPATVKKPKDGLNSAQITKNDQSDAVKVNVRLAGAIGIPDGHPSTPSHFSLTLRDRSRSNAAAFAQGGVAGSPTLSMTSSLSSAVPAISLTDSNTSQSDQMLQWPIRDALQAGRMIMVEDCSSLIQDFPIRVWDELPNAAVIVPINNDSDDGIPSAVLVLGLNIRRPFDEDYESFIRILQEDHTLKRLIRLRLQLASGIAAVRSYEAERQRIDELAALDRAKSMLFSNVSHELRTPLTLVSGPLDDLLLETKDGPKKEMLLMARRNVRRLTRLVSTLMDVSRLEAGRLRGSFSPVNLGILTEDLTDLFRAAIERAGLKYIVECDRSYRNVYVDKEHWEKIIFNLIGNAMKYTMKGYVRVNLAYSQNEAILEVKDSGVGIPASDINLVGERFHRVQSVSRSHEGTGIGLALIKELIKLHGGVLEIDSLTPQESSDGSHGSTFRVRIPLGLDHLPSDSIETGTIENIAKSTYGQGLVDEAMQWTRDREGTGSVVSSDESGGTGVISSSESTGHSSRGLDPSTLYFEKADVIMIVDDSNDTRRYLHTIFAQYCTIVEARDGVEALQLCKKQLPNLIITDVMMPNLDGFGLLAALKESRAMKVIPVIMLTARGGDESKVEGILAGADDYLAKPFNAREIVARAHMQLQLGKKRKHLEDAFEARTAELRAITEYSPVGIFRATEVGDVTFANSAWYEIAGYPFDQPVTNWVDYIVEHDQKAIMLFWQDVLTSDQVMQSADWSYKNGRWANVKVIRLDLIQSGLKGVLGCVTDITERKMHEQSQRLRVAEAEQRRLEAEEAKRQQELLIDITSHEIRNPISSLMQISHFLTCFILTLTCFCLLYCSSLVKTNLLSLQEQLELVIDQQKPFVPTRQLLNNIDEDLEALESIYQCGLAQERISNDVLSLGRIQLEMFDVEVDMQKEAQKVVSIFQNEARMKRIALSVKWGDGIGRLGTSMIKTDPVRLNQVVTNLLSNAIRFTSTSDVRQIELQADVSLEPPAGPNCVPPPHPSQKPADLKDDMPIYLYIGVKDSGPGMSSAELELLFQRFSQVSPKTHTIFGGSGLGLFVCRKITEIMGGRIDVISEKGEGSTFRFYIEARTCQISTKPDTDDLGTGTKTKKGGKVRASPKNRDMAKFFGMSRKPHVLIVEDNLINQTVLARQLKHCNLTCDVANNGLEALEKIRGASSLERSSKVQPFDCVLMDLEMPVMDGLTAVRHIREEEAAGKLADNLIIALTGNARQGQIDEAKASGMDEVVIKPYRLDDLLQKIEDMMKIRAKQEETVEAD</sequence>
<dbReference type="GO" id="GO:0000155">
    <property type="term" value="F:phosphorelay sensor kinase activity"/>
    <property type="evidence" value="ECO:0007669"/>
    <property type="project" value="InterPro"/>
</dbReference>
<dbReference type="InterPro" id="IPR036890">
    <property type="entry name" value="HATPase_C_sf"/>
</dbReference>
<dbReference type="Pfam" id="PF00512">
    <property type="entry name" value="HisKA"/>
    <property type="match status" value="1"/>
</dbReference>
<feature type="coiled-coil region" evidence="3">
    <location>
        <begin position="1340"/>
        <end position="1369"/>
    </location>
</feature>
<feature type="domain" description="Response regulatory" evidence="6">
    <location>
        <begin position="1095"/>
        <end position="1210"/>
    </location>
</feature>
<dbReference type="InterPro" id="IPR011006">
    <property type="entry name" value="CheY-like_superfamily"/>
</dbReference>
<dbReference type="PANTHER" id="PTHR43547:SF2">
    <property type="entry name" value="HYBRID SIGNAL TRANSDUCTION HISTIDINE KINASE C"/>
    <property type="match status" value="1"/>
</dbReference>
<dbReference type="SUPFAM" id="SSF55874">
    <property type="entry name" value="ATPase domain of HSP90 chaperone/DNA topoisomerase II/histidine kinase"/>
    <property type="match status" value="2"/>
</dbReference>
<feature type="compositionally biased region" description="Polar residues" evidence="4">
    <location>
        <begin position="144"/>
        <end position="154"/>
    </location>
</feature>
<dbReference type="KEGG" id="ksn:43585963"/>
<protein>
    <recommendedName>
        <fullName evidence="9">Histidine kinase</fullName>
    </recommendedName>
</protein>
<feature type="region of interest" description="Disordered" evidence="4">
    <location>
        <begin position="1052"/>
        <end position="1083"/>
    </location>
</feature>
<evidence type="ECO:0000313" key="8">
    <source>
        <dbReference type="Proteomes" id="UP000322225"/>
    </source>
</evidence>
<keyword evidence="1 2" id="KW-0597">Phosphoprotein</keyword>
<dbReference type="InterPro" id="IPR035965">
    <property type="entry name" value="PAS-like_dom_sf"/>
</dbReference>
<dbReference type="PROSITE" id="PS50109">
    <property type="entry name" value="HIS_KIN"/>
    <property type="match status" value="2"/>
</dbReference>
<dbReference type="SMART" id="SM00388">
    <property type="entry name" value="HisKA"/>
    <property type="match status" value="2"/>
</dbReference>
<feature type="region of interest" description="Disordered" evidence="4">
    <location>
        <begin position="274"/>
        <end position="339"/>
    </location>
</feature>
<dbReference type="InterPro" id="IPR005467">
    <property type="entry name" value="His_kinase_dom"/>
</dbReference>
<evidence type="ECO:0000259" key="6">
    <source>
        <dbReference type="PROSITE" id="PS50110"/>
    </source>
</evidence>
<dbReference type="FunFam" id="3.40.50.2300:FF:000307">
    <property type="entry name" value="Receptor-like histidine kinase BpdS"/>
    <property type="match status" value="1"/>
</dbReference>
<organism evidence="7 8">
    <name type="scientific">Kwoniella shandongensis</name>
    <dbReference type="NCBI Taxonomy" id="1734106"/>
    <lineage>
        <taxon>Eukaryota</taxon>
        <taxon>Fungi</taxon>
        <taxon>Dikarya</taxon>
        <taxon>Basidiomycota</taxon>
        <taxon>Agaricomycotina</taxon>
        <taxon>Tremellomycetes</taxon>
        <taxon>Tremellales</taxon>
        <taxon>Cryptococcaceae</taxon>
        <taxon>Kwoniella</taxon>
    </lineage>
</organism>
<dbReference type="SMART" id="SM00091">
    <property type="entry name" value="PAS"/>
    <property type="match status" value="1"/>
</dbReference>
<dbReference type="SMART" id="SM00448">
    <property type="entry name" value="REC"/>
    <property type="match status" value="2"/>
</dbReference>
<dbReference type="CDD" id="cd17546">
    <property type="entry name" value="REC_hyHK_CKI1_RcsC-like"/>
    <property type="match status" value="1"/>
</dbReference>
<feature type="domain" description="Histidine kinase" evidence="5">
    <location>
        <begin position="1372"/>
        <end position="1662"/>
    </location>
</feature>
<dbReference type="SUPFAM" id="SSF52172">
    <property type="entry name" value="CheY-like"/>
    <property type="match status" value="2"/>
</dbReference>
<evidence type="ECO:0008006" key="9">
    <source>
        <dbReference type="Google" id="ProtNLM"/>
    </source>
</evidence>
<dbReference type="RefSeq" id="XP_065823415.1">
    <property type="nucleotide sequence ID" value="XM_065967343.1"/>
</dbReference>
<dbReference type="CDD" id="cd00082">
    <property type="entry name" value="HisKA"/>
    <property type="match status" value="1"/>
</dbReference>
<gene>
    <name evidence="7" type="ORF">CI109_103646</name>
</gene>
<dbReference type="Proteomes" id="UP000322225">
    <property type="component" value="Chromosome 6"/>
</dbReference>
<dbReference type="GeneID" id="43585963"/>
<dbReference type="SUPFAM" id="SSF47384">
    <property type="entry name" value="Homodimeric domain of signal transducing histidine kinase"/>
    <property type="match status" value="1"/>
</dbReference>
<dbReference type="SUPFAM" id="SSF55785">
    <property type="entry name" value="PYP-like sensor domain (PAS domain)"/>
    <property type="match status" value="1"/>
</dbReference>
<evidence type="ECO:0000259" key="5">
    <source>
        <dbReference type="PROSITE" id="PS50109"/>
    </source>
</evidence>
<feature type="domain" description="Histidine kinase" evidence="5">
    <location>
        <begin position="795"/>
        <end position="1016"/>
    </location>
</feature>
<evidence type="ECO:0000313" key="7">
    <source>
        <dbReference type="EMBL" id="WWD19188.1"/>
    </source>
</evidence>
<dbReference type="CDD" id="cd00130">
    <property type="entry name" value="PAS"/>
    <property type="match status" value="1"/>
</dbReference>
<feature type="region of interest" description="Disordered" evidence="4">
    <location>
        <begin position="130"/>
        <end position="166"/>
    </location>
</feature>
<dbReference type="InterPro" id="IPR001789">
    <property type="entry name" value="Sig_transdc_resp-reg_receiver"/>
</dbReference>
<dbReference type="InterPro" id="IPR036097">
    <property type="entry name" value="HisK_dim/P_sf"/>
</dbReference>
<feature type="domain" description="Response regulatory" evidence="6">
    <location>
        <begin position="1706"/>
        <end position="1835"/>
    </location>
</feature>
<proteinExistence type="predicted"/>
<accession>A0AAJ8LIF1</accession>
<evidence type="ECO:0000256" key="2">
    <source>
        <dbReference type="PROSITE-ProRule" id="PRU00169"/>
    </source>
</evidence>
<dbReference type="InterPro" id="IPR003594">
    <property type="entry name" value="HATPase_dom"/>
</dbReference>
<keyword evidence="3" id="KW-0175">Coiled coil</keyword>
<dbReference type="InterPro" id="IPR000014">
    <property type="entry name" value="PAS"/>
</dbReference>
<dbReference type="Pfam" id="PF00072">
    <property type="entry name" value="Response_reg"/>
    <property type="match status" value="2"/>
</dbReference>
<dbReference type="FunFam" id="3.40.50.2300:FF:000230">
    <property type="entry name" value="Unplaced genomic scaffold supercont1.240, whole genome shotgun sequence"/>
    <property type="match status" value="1"/>
</dbReference>
<reference evidence="7" key="2">
    <citation type="submission" date="2024-01" db="EMBL/GenBank/DDBJ databases">
        <title>Comparative genomics of Cryptococcus and Kwoniella reveals pathogenesis evolution and contrasting modes of karyotype evolution via chromosome fusion or intercentromeric recombination.</title>
        <authorList>
            <person name="Coelho M.A."/>
            <person name="David-Palma M."/>
            <person name="Shea T."/>
            <person name="Bowers K."/>
            <person name="McGinley-Smith S."/>
            <person name="Mohammad A.W."/>
            <person name="Gnirke A."/>
            <person name="Yurkov A.M."/>
            <person name="Nowrousian M."/>
            <person name="Sun S."/>
            <person name="Cuomo C.A."/>
            <person name="Heitman J."/>
        </authorList>
    </citation>
    <scope>NUCLEOTIDE SEQUENCE</scope>
    <source>
        <strain evidence="7">CBS 12478</strain>
    </source>
</reference>
<feature type="modified residue" description="4-aspartylphosphate" evidence="2">
    <location>
        <position position="1765"/>
    </location>
</feature>
<reference evidence="7" key="1">
    <citation type="submission" date="2017-08" db="EMBL/GenBank/DDBJ databases">
        <authorList>
            <person name="Cuomo C."/>
            <person name="Billmyre B."/>
            <person name="Heitman J."/>
        </authorList>
    </citation>
    <scope>NUCLEOTIDE SEQUENCE</scope>
    <source>
        <strain evidence="7">CBS 12478</strain>
    </source>
</reference>
<evidence type="ECO:0000256" key="1">
    <source>
        <dbReference type="ARBA" id="ARBA00022553"/>
    </source>
</evidence>
<dbReference type="SMART" id="SM00387">
    <property type="entry name" value="HATPase_c"/>
    <property type="match status" value="2"/>
</dbReference>
<dbReference type="PANTHER" id="PTHR43547">
    <property type="entry name" value="TWO-COMPONENT HISTIDINE KINASE"/>
    <property type="match status" value="1"/>
</dbReference>
<keyword evidence="8" id="KW-1185">Reference proteome</keyword>
<dbReference type="FunFam" id="1.10.287.130:FF:000045">
    <property type="entry name" value="Two-component system sensor histidine kinase/response regulator"/>
    <property type="match status" value="1"/>
</dbReference>
<dbReference type="InterPro" id="IPR004358">
    <property type="entry name" value="Sig_transdc_His_kin-like_C"/>
</dbReference>
<dbReference type="EMBL" id="CP144056">
    <property type="protein sequence ID" value="WWD19188.1"/>
    <property type="molecule type" value="Genomic_DNA"/>
</dbReference>
<dbReference type="Pfam" id="PF02518">
    <property type="entry name" value="HATPase_c"/>
    <property type="match status" value="2"/>
</dbReference>
<feature type="compositionally biased region" description="Polar residues" evidence="4">
    <location>
        <begin position="300"/>
        <end position="334"/>
    </location>
</feature>
<dbReference type="Gene3D" id="3.40.50.2300">
    <property type="match status" value="2"/>
</dbReference>
<dbReference type="Gene3D" id="3.30.565.10">
    <property type="entry name" value="Histidine kinase-like ATPase, C-terminal domain"/>
    <property type="match status" value="2"/>
</dbReference>
<dbReference type="Gene3D" id="3.30.450.20">
    <property type="entry name" value="PAS domain"/>
    <property type="match status" value="2"/>
</dbReference>